<dbReference type="EMBL" id="JAINUG010000067">
    <property type="protein sequence ID" value="KAJ8401900.1"/>
    <property type="molecule type" value="Genomic_DNA"/>
</dbReference>
<protein>
    <recommendedName>
        <fullName evidence="1">PiggyBac transposable element-derived protein domain-containing protein</fullName>
    </recommendedName>
</protein>
<dbReference type="Proteomes" id="UP001221898">
    <property type="component" value="Unassembled WGS sequence"/>
</dbReference>
<evidence type="ECO:0000259" key="1">
    <source>
        <dbReference type="Pfam" id="PF13843"/>
    </source>
</evidence>
<organism evidence="2 3">
    <name type="scientific">Aldrovandia affinis</name>
    <dbReference type="NCBI Taxonomy" id="143900"/>
    <lineage>
        <taxon>Eukaryota</taxon>
        <taxon>Metazoa</taxon>
        <taxon>Chordata</taxon>
        <taxon>Craniata</taxon>
        <taxon>Vertebrata</taxon>
        <taxon>Euteleostomi</taxon>
        <taxon>Actinopterygii</taxon>
        <taxon>Neopterygii</taxon>
        <taxon>Teleostei</taxon>
        <taxon>Notacanthiformes</taxon>
        <taxon>Halosauridae</taxon>
        <taxon>Aldrovandia</taxon>
    </lineage>
</organism>
<evidence type="ECO:0000313" key="3">
    <source>
        <dbReference type="Proteomes" id="UP001221898"/>
    </source>
</evidence>
<gene>
    <name evidence="2" type="ORF">AAFF_G00374810</name>
</gene>
<comment type="caution">
    <text evidence="2">The sequence shown here is derived from an EMBL/GenBank/DDBJ whole genome shotgun (WGS) entry which is preliminary data.</text>
</comment>
<sequence length="121" mass="14263">MTRQLITSHRKRKLEVIQYYNRTKIGVDLMDQMVHTFTRKRQTQRCPMVLWHNLIDVAMLNAYTIFKAQHPGDLGGQNDTWRCFIKVLSKELVMPLIRKRADGCPKLQMSQFYVVRPLEGA</sequence>
<accession>A0AAD7SG18</accession>
<dbReference type="InterPro" id="IPR029526">
    <property type="entry name" value="PGBD"/>
</dbReference>
<dbReference type="AlphaFoldDB" id="A0AAD7SG18"/>
<feature type="domain" description="PiggyBac transposable element-derived protein" evidence="1">
    <location>
        <begin position="8"/>
        <end position="63"/>
    </location>
</feature>
<keyword evidence="3" id="KW-1185">Reference proteome</keyword>
<name>A0AAD7SG18_9TELE</name>
<proteinExistence type="predicted"/>
<reference evidence="2" key="1">
    <citation type="journal article" date="2023" name="Science">
        <title>Genome structures resolve the early diversification of teleost fishes.</title>
        <authorList>
            <person name="Parey E."/>
            <person name="Louis A."/>
            <person name="Montfort J."/>
            <person name="Bouchez O."/>
            <person name="Roques C."/>
            <person name="Iampietro C."/>
            <person name="Lluch J."/>
            <person name="Castinel A."/>
            <person name="Donnadieu C."/>
            <person name="Desvignes T."/>
            <person name="Floi Bucao C."/>
            <person name="Jouanno E."/>
            <person name="Wen M."/>
            <person name="Mejri S."/>
            <person name="Dirks R."/>
            <person name="Jansen H."/>
            <person name="Henkel C."/>
            <person name="Chen W.J."/>
            <person name="Zahm M."/>
            <person name="Cabau C."/>
            <person name="Klopp C."/>
            <person name="Thompson A.W."/>
            <person name="Robinson-Rechavi M."/>
            <person name="Braasch I."/>
            <person name="Lecointre G."/>
            <person name="Bobe J."/>
            <person name="Postlethwait J.H."/>
            <person name="Berthelot C."/>
            <person name="Roest Crollius H."/>
            <person name="Guiguen Y."/>
        </authorList>
    </citation>
    <scope>NUCLEOTIDE SEQUENCE</scope>
    <source>
        <strain evidence="2">NC1722</strain>
    </source>
</reference>
<dbReference type="Pfam" id="PF13843">
    <property type="entry name" value="DDE_Tnp_1_7"/>
    <property type="match status" value="1"/>
</dbReference>
<evidence type="ECO:0000313" key="2">
    <source>
        <dbReference type="EMBL" id="KAJ8401900.1"/>
    </source>
</evidence>